<proteinExistence type="predicted"/>
<sequence>MRLPTPREEAAIVERLEVPFEGDGAGRGPLSWGQIESWNAIRTLGHWMPLGGAVELEPGTTLEDVLDELRWHMCRHVTLRTLLRFDGETPTQEVFGSGSLTVLVYDDLDVGSVVDAYRDRPLDFAVEWPIRAAVIRRDGEPTHLVALLSHFATDGAGAQIMLREVRERPATPVEGLAPLAQARWQESPAGRRQNTGAQRHFEAVLRAMPPVRFPVPAAPASPRYWRGVLDSVALDLALRVLTARLDVDPAATLLAVFAAAVGETSGLTPVVVRPVVSNRFRAGLAGVVCTATQAGLCLIDTSGPFDEVVDRARRAALSGFKHAYFDQRDLWASVTRIGAERGSELQIGCFLNDRRGAVPMDSPSLDDLPPSLDDLPPSLADLPPSSFTWITRQDHPGLEPLILDVESLAEGLRLTVHTDTRWVAPADSERLLWAMEEIALRECPPSPAPVRPLGE</sequence>
<evidence type="ECO:0000313" key="2">
    <source>
        <dbReference type="Proteomes" id="UP000642070"/>
    </source>
</evidence>
<evidence type="ECO:0008006" key="3">
    <source>
        <dbReference type="Google" id="ProtNLM"/>
    </source>
</evidence>
<reference evidence="1" key="2">
    <citation type="submission" date="2020-09" db="EMBL/GenBank/DDBJ databases">
        <authorList>
            <person name="Sun Q."/>
            <person name="Ohkuma M."/>
        </authorList>
    </citation>
    <scope>NUCLEOTIDE SEQUENCE</scope>
    <source>
        <strain evidence="1">JCM 19831</strain>
    </source>
</reference>
<gene>
    <name evidence="1" type="ORF">GCM10007977_006710</name>
</gene>
<dbReference type="Proteomes" id="UP000642070">
    <property type="component" value="Unassembled WGS sequence"/>
</dbReference>
<dbReference type="Gene3D" id="3.30.559.30">
    <property type="entry name" value="Nonribosomal peptide synthetase, condensation domain"/>
    <property type="match status" value="1"/>
</dbReference>
<dbReference type="AlphaFoldDB" id="A0A917WI85"/>
<dbReference type="EMBL" id="BMPI01000003">
    <property type="protein sequence ID" value="GGM08350.1"/>
    <property type="molecule type" value="Genomic_DNA"/>
</dbReference>
<evidence type="ECO:0000313" key="1">
    <source>
        <dbReference type="EMBL" id="GGM08350.1"/>
    </source>
</evidence>
<dbReference type="InterPro" id="IPR023213">
    <property type="entry name" value="CAT-like_dom_sf"/>
</dbReference>
<name>A0A917WI85_9ACTN</name>
<dbReference type="Gene3D" id="3.30.559.10">
    <property type="entry name" value="Chloramphenicol acetyltransferase-like domain"/>
    <property type="match status" value="1"/>
</dbReference>
<organism evidence="1 2">
    <name type="scientific">Dactylosporangium sucinum</name>
    <dbReference type="NCBI Taxonomy" id="1424081"/>
    <lineage>
        <taxon>Bacteria</taxon>
        <taxon>Bacillati</taxon>
        <taxon>Actinomycetota</taxon>
        <taxon>Actinomycetes</taxon>
        <taxon>Micromonosporales</taxon>
        <taxon>Micromonosporaceae</taxon>
        <taxon>Dactylosporangium</taxon>
    </lineage>
</organism>
<keyword evidence="2" id="KW-1185">Reference proteome</keyword>
<reference evidence="1" key="1">
    <citation type="journal article" date="2014" name="Int. J. Syst. Evol. Microbiol.">
        <title>Complete genome sequence of Corynebacterium casei LMG S-19264T (=DSM 44701T), isolated from a smear-ripened cheese.</title>
        <authorList>
            <consortium name="US DOE Joint Genome Institute (JGI-PGF)"/>
            <person name="Walter F."/>
            <person name="Albersmeier A."/>
            <person name="Kalinowski J."/>
            <person name="Ruckert C."/>
        </authorList>
    </citation>
    <scope>NUCLEOTIDE SEQUENCE</scope>
    <source>
        <strain evidence="1">JCM 19831</strain>
    </source>
</reference>
<accession>A0A917WI85</accession>
<comment type="caution">
    <text evidence="1">The sequence shown here is derived from an EMBL/GenBank/DDBJ whole genome shotgun (WGS) entry which is preliminary data.</text>
</comment>
<dbReference type="RefSeq" id="WP_190248183.1">
    <property type="nucleotide sequence ID" value="NZ_BMPI01000003.1"/>
</dbReference>
<protein>
    <recommendedName>
        <fullName evidence="3">Condensation domain-containing protein</fullName>
    </recommendedName>
</protein>
<dbReference type="SUPFAM" id="SSF52777">
    <property type="entry name" value="CoA-dependent acyltransferases"/>
    <property type="match status" value="2"/>
</dbReference>